<feature type="transmembrane region" description="Helical" evidence="1">
    <location>
        <begin position="53"/>
        <end position="74"/>
    </location>
</feature>
<keyword evidence="1" id="KW-0472">Membrane</keyword>
<accession>A0A5R9PG78</accession>
<keyword evidence="3" id="KW-1185">Reference proteome</keyword>
<evidence type="ECO:0000313" key="2">
    <source>
        <dbReference type="EMBL" id="TLX22521.1"/>
    </source>
</evidence>
<reference evidence="2 3" key="1">
    <citation type="submission" date="2019-04" db="EMBL/GenBank/DDBJ databases">
        <authorList>
            <person name="Grouzdev D.S."/>
            <person name="Nazina T.N."/>
        </authorList>
    </citation>
    <scope>NUCLEOTIDE SEQUENCE [LARGE SCALE GENOMIC DNA]</scope>
    <source>
        <strain evidence="2 3">SHC 3-19</strain>
    </source>
</reference>
<dbReference type="AlphaFoldDB" id="A0A5R9PG78"/>
<dbReference type="EMBL" id="SROY01000001">
    <property type="protein sequence ID" value="TLX22521.1"/>
    <property type="molecule type" value="Genomic_DNA"/>
</dbReference>
<dbReference type="STRING" id="1123377.GCA_000423885_01915"/>
<gene>
    <name evidence="2" type="ORF">E5S66_00345</name>
</gene>
<dbReference type="RefSeq" id="WP_138346473.1">
    <property type="nucleotide sequence ID" value="NZ_SROY01000001.1"/>
</dbReference>
<name>A0A5R9PG78_9GAMM</name>
<feature type="transmembrane region" description="Helical" evidence="1">
    <location>
        <begin position="107"/>
        <end position="130"/>
    </location>
</feature>
<organism evidence="2 3">
    <name type="scientific">Thermomonas fusca</name>
    <dbReference type="NCBI Taxonomy" id="215690"/>
    <lineage>
        <taxon>Bacteria</taxon>
        <taxon>Pseudomonadati</taxon>
        <taxon>Pseudomonadota</taxon>
        <taxon>Gammaproteobacteria</taxon>
        <taxon>Lysobacterales</taxon>
        <taxon>Lysobacteraceae</taxon>
        <taxon>Thermomonas</taxon>
    </lineage>
</organism>
<comment type="caution">
    <text evidence="2">The sequence shown here is derived from an EMBL/GenBank/DDBJ whole genome shotgun (WGS) entry which is preliminary data.</text>
</comment>
<evidence type="ECO:0000313" key="3">
    <source>
        <dbReference type="Proteomes" id="UP000308508"/>
    </source>
</evidence>
<keyword evidence="1" id="KW-1133">Transmembrane helix</keyword>
<proteinExistence type="predicted"/>
<sequence length="140" mass="14513">MSAVPGWFKVVAVLALLWNVLGCVAFFADLKLSPADVAQLPEAQQVLYAARPAWSVAATGLAVFGGALGCLGLLLRRNWAVAVLALSLLGIVMQDIALFLLVDGARLAGPVAVVLQTVVLVVGIALLLLARKASARGWLG</sequence>
<evidence type="ECO:0008006" key="4">
    <source>
        <dbReference type="Google" id="ProtNLM"/>
    </source>
</evidence>
<protein>
    <recommendedName>
        <fullName evidence="4">Sugar transporter</fullName>
    </recommendedName>
</protein>
<evidence type="ECO:0000256" key="1">
    <source>
        <dbReference type="SAM" id="Phobius"/>
    </source>
</evidence>
<dbReference type="Proteomes" id="UP000308508">
    <property type="component" value="Unassembled WGS sequence"/>
</dbReference>
<feature type="transmembrane region" description="Helical" evidence="1">
    <location>
        <begin position="7"/>
        <end position="28"/>
    </location>
</feature>
<keyword evidence="1" id="KW-0812">Transmembrane</keyword>
<feature type="transmembrane region" description="Helical" evidence="1">
    <location>
        <begin position="81"/>
        <end position="101"/>
    </location>
</feature>